<feature type="region of interest" description="Disordered" evidence="1">
    <location>
        <begin position="1"/>
        <end position="43"/>
    </location>
</feature>
<feature type="compositionally biased region" description="Polar residues" evidence="1">
    <location>
        <begin position="87"/>
        <end position="97"/>
    </location>
</feature>
<dbReference type="EMBL" id="CADCXV010000382">
    <property type="protein sequence ID" value="CAB0029954.1"/>
    <property type="molecule type" value="Genomic_DNA"/>
</dbReference>
<dbReference type="Proteomes" id="UP000479190">
    <property type="component" value="Unassembled WGS sequence"/>
</dbReference>
<sequence length="344" mass="39027">MIFSGERLHYGGRRPPRRWRREIRSVRPGHGRTSRPTSAPAGSAARRSWLLLLPRVAFASAFAPRREASTSTLHKRAELHRPAQYAGKNTEQTEKQPTQLYTHSYGLHTHVPTRRRVKHDPLALHTDTSATTYNRTRINKTGSTSNTRTTCFPVQARVSVSIERLVSHCDTSEKPRVSAKAAVIGRPCEIMPQLWGQTEEASRTQLYAHVSTPYPYGRPRCAQQHKREPSTTGGVSHRRACLRVIGRPAACRHGHILSLPAYHPLAFSRTERARFYGRARGRRKTRERLAKLSKWTRKHGTGRRRGWGPMEHRLIPNIRVRMSGGGELEIPRTTLLTGHGLQTQ</sequence>
<gene>
    <name evidence="2" type="ORF">TBRA_LOCUS1972</name>
</gene>
<feature type="compositionally biased region" description="Basic residues" evidence="1">
    <location>
        <begin position="10"/>
        <end position="33"/>
    </location>
</feature>
<feature type="region of interest" description="Disordered" evidence="1">
    <location>
        <begin position="64"/>
        <end position="97"/>
    </location>
</feature>
<proteinExistence type="predicted"/>
<evidence type="ECO:0000313" key="3">
    <source>
        <dbReference type="Proteomes" id="UP000479190"/>
    </source>
</evidence>
<keyword evidence="3" id="KW-1185">Reference proteome</keyword>
<evidence type="ECO:0000256" key="1">
    <source>
        <dbReference type="SAM" id="MobiDB-lite"/>
    </source>
</evidence>
<evidence type="ECO:0000313" key="2">
    <source>
        <dbReference type="EMBL" id="CAB0029954.1"/>
    </source>
</evidence>
<protein>
    <submittedName>
        <fullName evidence="2">Uncharacterized protein</fullName>
    </submittedName>
</protein>
<name>A0A6H5I038_9HYME</name>
<dbReference type="AlphaFoldDB" id="A0A6H5I038"/>
<reference evidence="2 3" key="1">
    <citation type="submission" date="2020-02" db="EMBL/GenBank/DDBJ databases">
        <authorList>
            <person name="Ferguson B K."/>
        </authorList>
    </citation>
    <scope>NUCLEOTIDE SEQUENCE [LARGE SCALE GENOMIC DNA]</scope>
</reference>
<organism evidence="2 3">
    <name type="scientific">Trichogramma brassicae</name>
    <dbReference type="NCBI Taxonomy" id="86971"/>
    <lineage>
        <taxon>Eukaryota</taxon>
        <taxon>Metazoa</taxon>
        <taxon>Ecdysozoa</taxon>
        <taxon>Arthropoda</taxon>
        <taxon>Hexapoda</taxon>
        <taxon>Insecta</taxon>
        <taxon>Pterygota</taxon>
        <taxon>Neoptera</taxon>
        <taxon>Endopterygota</taxon>
        <taxon>Hymenoptera</taxon>
        <taxon>Apocrita</taxon>
        <taxon>Proctotrupomorpha</taxon>
        <taxon>Chalcidoidea</taxon>
        <taxon>Trichogrammatidae</taxon>
        <taxon>Trichogramma</taxon>
    </lineage>
</organism>
<accession>A0A6H5I038</accession>